<dbReference type="EMBL" id="JAGRQC010000001">
    <property type="protein sequence ID" value="MBR0551822.1"/>
    <property type="molecule type" value="Genomic_DNA"/>
</dbReference>
<dbReference type="InterPro" id="IPR029058">
    <property type="entry name" value="AB_hydrolase_fold"/>
</dbReference>
<feature type="domain" description="Alpha/beta hydrolase fold-3" evidence="3">
    <location>
        <begin position="83"/>
        <end position="286"/>
    </location>
</feature>
<comment type="caution">
    <text evidence="4">The sequence shown here is derived from an EMBL/GenBank/DDBJ whole genome shotgun (WGS) entry which is preliminary data.</text>
</comment>
<gene>
    <name evidence="4" type="ORF">J7S20_04800</name>
</gene>
<name>A0A8T4ICJ3_9SPHN</name>
<sequence length="324" mass="34674">MTEPFVRPDVRAFLDFLETIPGPKMHEMEAPAARAQYEAMKDVADPPIGDLAVQKNLTIPGPGGDIPARLFDATAERDPGPAMVFFHGGGFVIGNIETHASFCAEMARVLDIPVISVDYRLAPEHRWPAAPDDCEAAARWVAGSPDELGRHVTSLVLCGDSAGGTLAITTAMALRDKPAKVPVIAQFPIYPAADMGTEYPSYTDFGEGFLLTKDSMEWFNDAYQADLTHMRGSPMEGDVSGLPPALIMTASLDPIRDQGRAYAAALIRAGVPTSFREAKGNIHGFVNIRKAIPSSQGDVAGALAVLREIINEAEGDRVMAQAAE</sequence>
<dbReference type="GO" id="GO:0016787">
    <property type="term" value="F:hydrolase activity"/>
    <property type="evidence" value="ECO:0007669"/>
    <property type="project" value="UniProtKB-KW"/>
</dbReference>
<dbReference type="InterPro" id="IPR002168">
    <property type="entry name" value="Lipase_GDXG_HIS_AS"/>
</dbReference>
<dbReference type="InterPro" id="IPR013094">
    <property type="entry name" value="AB_hydrolase_3"/>
</dbReference>
<dbReference type="PANTHER" id="PTHR48081:SF8">
    <property type="entry name" value="ALPHA_BETA HYDROLASE FOLD-3 DOMAIN-CONTAINING PROTEIN-RELATED"/>
    <property type="match status" value="1"/>
</dbReference>
<dbReference type="PROSITE" id="PS01173">
    <property type="entry name" value="LIPASE_GDXG_HIS"/>
    <property type="match status" value="1"/>
</dbReference>
<evidence type="ECO:0000313" key="5">
    <source>
        <dbReference type="Proteomes" id="UP000676996"/>
    </source>
</evidence>
<dbReference type="Proteomes" id="UP000676996">
    <property type="component" value="Unassembled WGS sequence"/>
</dbReference>
<dbReference type="InterPro" id="IPR050300">
    <property type="entry name" value="GDXG_lipolytic_enzyme"/>
</dbReference>
<organism evidence="4 5">
    <name type="scientific">Stakelama marina</name>
    <dbReference type="NCBI Taxonomy" id="2826939"/>
    <lineage>
        <taxon>Bacteria</taxon>
        <taxon>Pseudomonadati</taxon>
        <taxon>Pseudomonadota</taxon>
        <taxon>Alphaproteobacteria</taxon>
        <taxon>Sphingomonadales</taxon>
        <taxon>Sphingomonadaceae</taxon>
        <taxon>Stakelama</taxon>
    </lineage>
</organism>
<dbReference type="SUPFAM" id="SSF53474">
    <property type="entry name" value="alpha/beta-Hydrolases"/>
    <property type="match status" value="1"/>
</dbReference>
<dbReference type="PANTHER" id="PTHR48081">
    <property type="entry name" value="AB HYDROLASE SUPERFAMILY PROTEIN C4A8.06C"/>
    <property type="match status" value="1"/>
</dbReference>
<keyword evidence="5" id="KW-1185">Reference proteome</keyword>
<comment type="similarity">
    <text evidence="1">Belongs to the 'GDXG' lipolytic enzyme family.</text>
</comment>
<dbReference type="Gene3D" id="3.40.50.1820">
    <property type="entry name" value="alpha/beta hydrolase"/>
    <property type="match status" value="1"/>
</dbReference>
<evidence type="ECO:0000256" key="2">
    <source>
        <dbReference type="ARBA" id="ARBA00022801"/>
    </source>
</evidence>
<evidence type="ECO:0000259" key="3">
    <source>
        <dbReference type="Pfam" id="PF07859"/>
    </source>
</evidence>
<dbReference type="RefSeq" id="WP_284053084.1">
    <property type="nucleotide sequence ID" value="NZ_JAGRQC010000001.1"/>
</dbReference>
<reference evidence="4" key="1">
    <citation type="submission" date="2021-04" db="EMBL/GenBank/DDBJ databases">
        <title>Ouciella asimina sp. nov., isolated from the surface seawater in the hydrothermal field of Okinawa Trough.</title>
        <authorList>
            <person name="Shuang W."/>
        </authorList>
    </citation>
    <scope>NUCLEOTIDE SEQUENCE</scope>
    <source>
        <strain evidence="4">LXI357</strain>
    </source>
</reference>
<evidence type="ECO:0000313" key="4">
    <source>
        <dbReference type="EMBL" id="MBR0551822.1"/>
    </source>
</evidence>
<accession>A0A8T4ICJ3</accession>
<keyword evidence="2 4" id="KW-0378">Hydrolase</keyword>
<dbReference type="AlphaFoldDB" id="A0A8T4ICJ3"/>
<proteinExistence type="inferred from homology"/>
<evidence type="ECO:0000256" key="1">
    <source>
        <dbReference type="ARBA" id="ARBA00010515"/>
    </source>
</evidence>
<protein>
    <submittedName>
        <fullName evidence="4">Alpha/beta hydrolase</fullName>
    </submittedName>
</protein>
<dbReference type="Pfam" id="PF07859">
    <property type="entry name" value="Abhydrolase_3"/>
    <property type="match status" value="1"/>
</dbReference>